<dbReference type="Gene3D" id="3.40.630.30">
    <property type="match status" value="1"/>
</dbReference>
<dbReference type="RefSeq" id="WP_117404834.1">
    <property type="nucleotide sequence ID" value="NZ_QVNQ01000015.1"/>
</dbReference>
<keyword evidence="3" id="KW-1185">Reference proteome</keyword>
<keyword evidence="2" id="KW-0808">Transferase</keyword>
<reference evidence="2 3" key="1">
    <citation type="submission" date="2018-08" db="EMBL/GenBank/DDBJ databases">
        <title>Actinomadura spongicola sp. nov., isolated from marine sponge Leucetta chagosensis.</title>
        <authorList>
            <person name="Li L."/>
            <person name="Lin H.W."/>
        </authorList>
    </citation>
    <scope>NUCLEOTIDE SEQUENCE [LARGE SCALE GENOMIC DNA]</scope>
    <source>
        <strain evidence="2 3">LHW52907</strain>
    </source>
</reference>
<dbReference type="InterPro" id="IPR000182">
    <property type="entry name" value="GNAT_dom"/>
</dbReference>
<protein>
    <submittedName>
        <fullName evidence="2">GNAT family N-acetyltransferase</fullName>
    </submittedName>
</protein>
<dbReference type="PROSITE" id="PS51186">
    <property type="entry name" value="GNAT"/>
    <property type="match status" value="1"/>
</dbReference>
<feature type="domain" description="N-acetyltransferase" evidence="1">
    <location>
        <begin position="9"/>
        <end position="176"/>
    </location>
</feature>
<dbReference type="InterPro" id="IPR016181">
    <property type="entry name" value="Acyl_CoA_acyltransferase"/>
</dbReference>
<name>A0A372G782_9ACTN</name>
<comment type="caution">
    <text evidence="2">The sequence shown here is derived from an EMBL/GenBank/DDBJ whole genome shotgun (WGS) entry which is preliminary data.</text>
</comment>
<proteinExistence type="predicted"/>
<sequence>MPDETTLTVHDRQAALDGLDKLTPLYQQVYAEPPYNSAPKFSLPRFRERTREQTLASGFRLVTARRDRALVGFAFGFSMMPGAWWANASTPPREVLDTDKYAVVELVVSKTERGRGLGRLLLNRLVAGRPERFATLAAVVEADAYEMYRRWGWKKVGEFRAEPPYSDALVLPLRSDAGDSAA</sequence>
<dbReference type="Proteomes" id="UP000262882">
    <property type="component" value="Unassembled WGS sequence"/>
</dbReference>
<evidence type="ECO:0000313" key="3">
    <source>
        <dbReference type="Proteomes" id="UP000262882"/>
    </source>
</evidence>
<evidence type="ECO:0000313" key="2">
    <source>
        <dbReference type="EMBL" id="RFS81230.1"/>
    </source>
</evidence>
<dbReference type="Pfam" id="PF00583">
    <property type="entry name" value="Acetyltransf_1"/>
    <property type="match status" value="1"/>
</dbReference>
<accession>A0A372G782</accession>
<dbReference type="SUPFAM" id="SSF55729">
    <property type="entry name" value="Acyl-CoA N-acyltransferases (Nat)"/>
    <property type="match status" value="1"/>
</dbReference>
<dbReference type="EMBL" id="QVNQ01000015">
    <property type="protein sequence ID" value="RFS81230.1"/>
    <property type="molecule type" value="Genomic_DNA"/>
</dbReference>
<gene>
    <name evidence="2" type="ORF">D0T12_33195</name>
</gene>
<evidence type="ECO:0000259" key="1">
    <source>
        <dbReference type="PROSITE" id="PS51186"/>
    </source>
</evidence>
<dbReference type="OrthoDB" id="4536199at2"/>
<dbReference type="GO" id="GO:0016747">
    <property type="term" value="F:acyltransferase activity, transferring groups other than amino-acyl groups"/>
    <property type="evidence" value="ECO:0007669"/>
    <property type="project" value="InterPro"/>
</dbReference>
<dbReference type="AlphaFoldDB" id="A0A372G782"/>
<organism evidence="2 3">
    <name type="scientific">Actinomadura spongiicola</name>
    <dbReference type="NCBI Taxonomy" id="2303421"/>
    <lineage>
        <taxon>Bacteria</taxon>
        <taxon>Bacillati</taxon>
        <taxon>Actinomycetota</taxon>
        <taxon>Actinomycetes</taxon>
        <taxon>Streptosporangiales</taxon>
        <taxon>Thermomonosporaceae</taxon>
        <taxon>Actinomadura</taxon>
    </lineage>
</organism>